<feature type="signal peptide" evidence="1">
    <location>
        <begin position="1"/>
        <end position="23"/>
    </location>
</feature>
<dbReference type="AlphaFoldDB" id="A0A0R2QBG1"/>
<dbReference type="EMBL" id="LIBJ01000137">
    <property type="protein sequence ID" value="KRO47704.1"/>
    <property type="molecule type" value="Genomic_DNA"/>
</dbReference>
<comment type="caution">
    <text evidence="2">The sequence shown here is derived from an EMBL/GenBank/DDBJ whole genome shotgun (WGS) entry which is preliminary data.</text>
</comment>
<dbReference type="InterPro" id="IPR009091">
    <property type="entry name" value="RCC1/BLIP-II"/>
</dbReference>
<evidence type="ECO:0000313" key="2">
    <source>
        <dbReference type="EMBL" id="KRO47704.1"/>
    </source>
</evidence>
<reference evidence="2 3" key="1">
    <citation type="submission" date="2015-10" db="EMBL/GenBank/DDBJ databases">
        <title>Metagenome-Assembled Genomes uncover a global brackish microbiome.</title>
        <authorList>
            <person name="Hugerth L.W."/>
            <person name="Larsson J."/>
            <person name="Alneberg J."/>
            <person name="Lindh M.V."/>
            <person name="Legrand C."/>
            <person name="Pinhassi J."/>
            <person name="Andersson A.F."/>
        </authorList>
    </citation>
    <scope>NUCLEOTIDE SEQUENCE [LARGE SCALE GENOMIC DNA]</scope>
    <source>
        <strain evidence="2">BACL6 MAG-120924-bin43</strain>
    </source>
</reference>
<dbReference type="SUPFAM" id="SSF50985">
    <property type="entry name" value="RCC1/BLIP-II"/>
    <property type="match status" value="1"/>
</dbReference>
<keyword evidence="1" id="KW-0732">Signal</keyword>
<feature type="non-terminal residue" evidence="2">
    <location>
        <position position="110"/>
    </location>
</feature>
<proteinExistence type="predicted"/>
<gene>
    <name evidence="2" type="ORF">ABR75_05700</name>
</gene>
<protein>
    <submittedName>
        <fullName evidence="2">Uncharacterized protein</fullName>
    </submittedName>
</protein>
<name>A0A0R2QBG1_9ACTN</name>
<organism evidence="2 3">
    <name type="scientific">Acidimicrobiia bacterium BACL6 MAG-120924-bin43</name>
    <dbReference type="NCBI Taxonomy" id="1655583"/>
    <lineage>
        <taxon>Bacteria</taxon>
        <taxon>Bacillati</taxon>
        <taxon>Actinomycetota</taxon>
        <taxon>Acidimicrobiia</taxon>
        <taxon>acIV cluster</taxon>
    </lineage>
</organism>
<dbReference type="Proteomes" id="UP000051017">
    <property type="component" value="Unassembled WGS sequence"/>
</dbReference>
<dbReference type="Pfam" id="PF13540">
    <property type="entry name" value="RCC1_2"/>
    <property type="match status" value="1"/>
</dbReference>
<sequence>MRKQHVAVLTTITLIIFCSVHNASDVRADTAGGALVDATGASTQSQARMHYLSAGDNHTCIVLSDNSVKCFGMGADGQLGSGTTDNIGDGVGLSVASSSAVALGAGRTVR</sequence>
<dbReference type="Gene3D" id="2.130.10.30">
    <property type="entry name" value="Regulator of chromosome condensation 1/beta-lactamase-inhibitor protein II"/>
    <property type="match status" value="1"/>
</dbReference>
<evidence type="ECO:0000256" key="1">
    <source>
        <dbReference type="SAM" id="SignalP"/>
    </source>
</evidence>
<accession>A0A0R2QBG1</accession>
<feature type="chain" id="PRO_5039242409" evidence="1">
    <location>
        <begin position="24"/>
        <end position="110"/>
    </location>
</feature>
<evidence type="ECO:0000313" key="3">
    <source>
        <dbReference type="Proteomes" id="UP000051017"/>
    </source>
</evidence>